<sequence length="379" mass="42663">MKVFLQAIVGQILFNLYFAYRGGQALPKEGPWRKGLYALLAVEFLLYMVGFSLHLHLPKPVMEFIMTVCGTWYFASIYMCMGLLLMELIRLIDHLTVKRLTHLSKRTYGRLKLSLLLVIPLASGLLIVWGYGLVQHPEVTYRTIRLDKPIGNEQNKLRLILITDIHMSETITRPYVERLVTLCNEQKPDLILVGGDIFDYYSHYGYKDGIPDLMNRMNPPLGTYYVLGNHEYRADMQAKIDWIPLAGGVLLRDSVAQPGGLINLVGRDDAINKQRAELSELVGRIEPDKRHLPLVLLDHQPRALKQLPANGVDLGLFGHTHNGQIFPFSIVTDLAFENSYGYSRAGKSHVFVSCGYGAAGPAIRLFTKSEIVVIDLLGA</sequence>
<dbReference type="Pfam" id="PF00149">
    <property type="entry name" value="Metallophos"/>
    <property type="match status" value="1"/>
</dbReference>
<evidence type="ECO:0000313" key="3">
    <source>
        <dbReference type="EMBL" id="SQH73079.1"/>
    </source>
</evidence>
<evidence type="ECO:0000256" key="1">
    <source>
        <dbReference type="SAM" id="Phobius"/>
    </source>
</evidence>
<feature type="domain" description="Calcineurin-like phosphoesterase" evidence="2">
    <location>
        <begin position="157"/>
        <end position="322"/>
    </location>
</feature>
<feature type="transmembrane region" description="Helical" evidence="1">
    <location>
        <begin position="72"/>
        <end position="92"/>
    </location>
</feature>
<keyword evidence="3" id="KW-0378">Hydrolase</keyword>
<keyword evidence="4" id="KW-1185">Reference proteome</keyword>
<dbReference type="SUPFAM" id="SSF56300">
    <property type="entry name" value="Metallo-dependent phosphatases"/>
    <property type="match status" value="1"/>
</dbReference>
<protein>
    <submittedName>
        <fullName evidence="3">Uncharacterized metallophosphoesterase Cj0846</fullName>
        <ecNumber evidence="3">3.1.-.-</ecNumber>
    </submittedName>
</protein>
<dbReference type="InterPro" id="IPR004843">
    <property type="entry name" value="Calcineurin-like_PHP"/>
</dbReference>
<keyword evidence="1" id="KW-1133">Transmembrane helix</keyword>
<dbReference type="Gene3D" id="3.60.21.10">
    <property type="match status" value="1"/>
</dbReference>
<keyword evidence="1" id="KW-0812">Transmembrane</keyword>
<dbReference type="RefSeq" id="WP_023940923.1">
    <property type="nucleotide sequence ID" value="NZ_LS483447.1"/>
</dbReference>
<dbReference type="EMBL" id="LS483447">
    <property type="protein sequence ID" value="SQH73079.1"/>
    <property type="molecule type" value="Genomic_DNA"/>
</dbReference>
<name>A0A2X4PXA6_9PORP</name>
<feature type="transmembrane region" description="Helical" evidence="1">
    <location>
        <begin position="113"/>
        <end position="134"/>
    </location>
</feature>
<dbReference type="InterPro" id="IPR029052">
    <property type="entry name" value="Metallo-depent_PP-like"/>
</dbReference>
<feature type="transmembrane region" description="Helical" evidence="1">
    <location>
        <begin position="35"/>
        <end position="57"/>
    </location>
</feature>
<proteinExistence type="predicted"/>
<evidence type="ECO:0000259" key="2">
    <source>
        <dbReference type="Pfam" id="PF00149"/>
    </source>
</evidence>
<dbReference type="PANTHER" id="PTHR31302">
    <property type="entry name" value="TRANSMEMBRANE PROTEIN WITH METALLOPHOSPHOESTERASE DOMAIN-RELATED"/>
    <property type="match status" value="1"/>
</dbReference>
<feature type="transmembrane region" description="Helical" evidence="1">
    <location>
        <begin position="6"/>
        <end position="23"/>
    </location>
</feature>
<dbReference type="PANTHER" id="PTHR31302:SF0">
    <property type="entry name" value="TRANSMEMBRANE PROTEIN WITH METALLOPHOSPHOESTERASE DOMAIN"/>
    <property type="match status" value="1"/>
</dbReference>
<keyword evidence="1" id="KW-0472">Membrane</keyword>
<evidence type="ECO:0000313" key="4">
    <source>
        <dbReference type="Proteomes" id="UP000249300"/>
    </source>
</evidence>
<dbReference type="AlphaFoldDB" id="A0A2X4PXA6"/>
<gene>
    <name evidence="3" type="ORF">NCTC12858_00923</name>
</gene>
<dbReference type="KEGG" id="pcre:NCTC12858_00923"/>
<dbReference type="EC" id="3.1.-.-" evidence="3"/>
<dbReference type="GO" id="GO:0016787">
    <property type="term" value="F:hydrolase activity"/>
    <property type="evidence" value="ECO:0007669"/>
    <property type="project" value="UniProtKB-KW"/>
</dbReference>
<reference evidence="3 4" key="1">
    <citation type="submission" date="2018-06" db="EMBL/GenBank/DDBJ databases">
        <authorList>
            <consortium name="Pathogen Informatics"/>
            <person name="Doyle S."/>
        </authorList>
    </citation>
    <scope>NUCLEOTIDE SEQUENCE [LARGE SCALE GENOMIC DNA]</scope>
    <source>
        <strain evidence="3 4">NCTC12858</strain>
    </source>
</reference>
<dbReference type="InterPro" id="IPR051158">
    <property type="entry name" value="Metallophosphoesterase_sf"/>
</dbReference>
<accession>A0A2X4PXA6</accession>
<organism evidence="3 4">
    <name type="scientific">Porphyromonas crevioricanis</name>
    <dbReference type="NCBI Taxonomy" id="393921"/>
    <lineage>
        <taxon>Bacteria</taxon>
        <taxon>Pseudomonadati</taxon>
        <taxon>Bacteroidota</taxon>
        <taxon>Bacteroidia</taxon>
        <taxon>Bacteroidales</taxon>
        <taxon>Porphyromonadaceae</taxon>
        <taxon>Porphyromonas</taxon>
    </lineage>
</organism>
<dbReference type="Proteomes" id="UP000249300">
    <property type="component" value="Chromosome 1"/>
</dbReference>